<evidence type="ECO:0000256" key="10">
    <source>
        <dbReference type="ARBA" id="ARBA00023136"/>
    </source>
</evidence>
<dbReference type="GO" id="GO:0015252">
    <property type="term" value="F:proton channel activity"/>
    <property type="evidence" value="ECO:0007669"/>
    <property type="project" value="InterPro"/>
</dbReference>
<evidence type="ECO:0000256" key="1">
    <source>
        <dbReference type="ARBA" id="ARBA00004141"/>
    </source>
</evidence>
<evidence type="ECO:0000256" key="11">
    <source>
        <dbReference type="ARBA" id="ARBA00023303"/>
    </source>
</evidence>
<organism evidence="14 15">
    <name type="scientific">Nocardia pulmonis</name>
    <dbReference type="NCBI Taxonomy" id="2951408"/>
    <lineage>
        <taxon>Bacteria</taxon>
        <taxon>Bacillati</taxon>
        <taxon>Actinomycetota</taxon>
        <taxon>Actinomycetes</taxon>
        <taxon>Mycobacteriales</taxon>
        <taxon>Nocardiaceae</taxon>
        <taxon>Nocardia</taxon>
    </lineage>
</organism>
<name>A0A9X2ECZ0_9NOCA</name>
<evidence type="ECO:0000256" key="12">
    <source>
        <dbReference type="ARBA" id="ARBA00034430"/>
    </source>
</evidence>
<keyword evidence="6" id="KW-0631">Potassium channel</keyword>
<gene>
    <name evidence="14" type="ORF">NDR86_33780</name>
</gene>
<dbReference type="PANTHER" id="PTHR31462:SF5">
    <property type="entry name" value="ENDOSOMAL_LYSOSOMAL PROTON CHANNEL TMEM175"/>
    <property type="match status" value="1"/>
</dbReference>
<keyword evidence="15" id="KW-1185">Reference proteome</keyword>
<comment type="similarity">
    <text evidence="2">Belongs to the TMEM175 family.</text>
</comment>
<evidence type="ECO:0000256" key="8">
    <source>
        <dbReference type="ARBA" id="ARBA00022989"/>
    </source>
</evidence>
<evidence type="ECO:0000256" key="9">
    <source>
        <dbReference type="ARBA" id="ARBA00023065"/>
    </source>
</evidence>
<dbReference type="InterPro" id="IPR010617">
    <property type="entry name" value="TMEM175-like"/>
</dbReference>
<evidence type="ECO:0000313" key="15">
    <source>
        <dbReference type="Proteomes" id="UP001139157"/>
    </source>
</evidence>
<dbReference type="PANTHER" id="PTHR31462">
    <property type="entry name" value="ENDOSOMAL/LYSOSOMAL POTASSIUM CHANNEL TMEM175"/>
    <property type="match status" value="1"/>
</dbReference>
<evidence type="ECO:0000256" key="5">
    <source>
        <dbReference type="ARBA" id="ARBA00022692"/>
    </source>
</evidence>
<keyword evidence="8 13" id="KW-1133">Transmembrane helix</keyword>
<dbReference type="GO" id="GO:0005267">
    <property type="term" value="F:potassium channel activity"/>
    <property type="evidence" value="ECO:0007669"/>
    <property type="project" value="UniProtKB-KW"/>
</dbReference>
<keyword evidence="3" id="KW-0813">Transport</keyword>
<reference evidence="14" key="1">
    <citation type="submission" date="2022-06" db="EMBL/GenBank/DDBJ databases">
        <title>Novel species in genus nocardia.</title>
        <authorList>
            <person name="Li F."/>
        </authorList>
    </citation>
    <scope>NUCLEOTIDE SEQUENCE</scope>
    <source>
        <strain evidence="14">CDC141</strain>
    </source>
</reference>
<keyword evidence="10 13" id="KW-0472">Membrane</keyword>
<dbReference type="GO" id="GO:0016020">
    <property type="term" value="C:membrane"/>
    <property type="evidence" value="ECO:0007669"/>
    <property type="project" value="UniProtKB-SubCell"/>
</dbReference>
<evidence type="ECO:0000256" key="13">
    <source>
        <dbReference type="SAM" id="Phobius"/>
    </source>
</evidence>
<proteinExistence type="inferred from homology"/>
<feature type="transmembrane region" description="Helical" evidence="13">
    <location>
        <begin position="126"/>
        <end position="146"/>
    </location>
</feature>
<feature type="transmembrane region" description="Helical" evidence="13">
    <location>
        <begin position="58"/>
        <end position="82"/>
    </location>
</feature>
<dbReference type="RefSeq" id="WP_251917983.1">
    <property type="nucleotide sequence ID" value="NZ_JAMRXG010000022.1"/>
</dbReference>
<evidence type="ECO:0000313" key="14">
    <source>
        <dbReference type="EMBL" id="MCM6778472.1"/>
    </source>
</evidence>
<comment type="caution">
    <text evidence="14">The sequence shown here is derived from an EMBL/GenBank/DDBJ whole genome shotgun (WGS) entry which is preliminary data.</text>
</comment>
<feature type="transmembrane region" description="Helical" evidence="13">
    <location>
        <begin position="167"/>
        <end position="185"/>
    </location>
</feature>
<sequence length="221" mass="23620">MTDAATEEFPVGRPSASRVEAFSDGVMAIAITLLVIDIRLPESEGDLLKQLLGLWPSYLAYLGSFATIGVIWLSHHAFFAHVRQVNGLLQAGNLLVLLCVAFLPFPTTVLAHHLEDGGRNAGVATAFYFLTAAVQAGAWIVIWVAVRRDSTLLRPGCSAEVARTETRQAVVAFVALAAIAALGLVVPTAALVLYLLAVVGYALPAMAWTRRVRGQRPDLSS</sequence>
<comment type="catalytic activity">
    <reaction evidence="12">
        <text>K(+)(in) = K(+)(out)</text>
        <dbReference type="Rhea" id="RHEA:29463"/>
        <dbReference type="ChEBI" id="CHEBI:29103"/>
    </reaction>
</comment>
<evidence type="ECO:0000256" key="3">
    <source>
        <dbReference type="ARBA" id="ARBA00022448"/>
    </source>
</evidence>
<keyword evidence="7" id="KW-0630">Potassium</keyword>
<evidence type="ECO:0000256" key="7">
    <source>
        <dbReference type="ARBA" id="ARBA00022958"/>
    </source>
</evidence>
<dbReference type="Pfam" id="PF06736">
    <property type="entry name" value="TMEM175"/>
    <property type="match status" value="1"/>
</dbReference>
<feature type="transmembrane region" description="Helical" evidence="13">
    <location>
        <begin position="94"/>
        <end position="114"/>
    </location>
</feature>
<keyword evidence="4" id="KW-0633">Potassium transport</keyword>
<feature type="transmembrane region" description="Helical" evidence="13">
    <location>
        <begin position="191"/>
        <end position="209"/>
    </location>
</feature>
<keyword evidence="5 13" id="KW-0812">Transmembrane</keyword>
<dbReference type="EMBL" id="JAMRXG010000022">
    <property type="protein sequence ID" value="MCM6778472.1"/>
    <property type="molecule type" value="Genomic_DNA"/>
</dbReference>
<feature type="transmembrane region" description="Helical" evidence="13">
    <location>
        <begin position="21"/>
        <end position="38"/>
    </location>
</feature>
<keyword evidence="9" id="KW-0406">Ion transport</keyword>
<comment type="subcellular location">
    <subcellularLocation>
        <location evidence="1">Membrane</location>
        <topology evidence="1">Multi-pass membrane protein</topology>
    </subcellularLocation>
</comment>
<dbReference type="Proteomes" id="UP001139157">
    <property type="component" value="Unassembled WGS sequence"/>
</dbReference>
<keyword evidence="11" id="KW-0407">Ion channel</keyword>
<protein>
    <submittedName>
        <fullName evidence="14">TMEM175 family protein</fullName>
    </submittedName>
</protein>
<evidence type="ECO:0000256" key="4">
    <source>
        <dbReference type="ARBA" id="ARBA00022538"/>
    </source>
</evidence>
<accession>A0A9X2ECZ0</accession>
<dbReference type="AlphaFoldDB" id="A0A9X2ECZ0"/>
<evidence type="ECO:0000256" key="2">
    <source>
        <dbReference type="ARBA" id="ARBA00006920"/>
    </source>
</evidence>
<evidence type="ECO:0000256" key="6">
    <source>
        <dbReference type="ARBA" id="ARBA00022826"/>
    </source>
</evidence>